<dbReference type="Proteomes" id="UP000784294">
    <property type="component" value="Unassembled WGS sequence"/>
</dbReference>
<protein>
    <submittedName>
        <fullName evidence="1">Uncharacterized protein</fullName>
    </submittedName>
</protein>
<dbReference type="AlphaFoldDB" id="A0A448XRX8"/>
<comment type="caution">
    <text evidence="1">The sequence shown here is derived from an EMBL/GenBank/DDBJ whole genome shotgun (WGS) entry which is preliminary data.</text>
</comment>
<keyword evidence="2" id="KW-1185">Reference proteome</keyword>
<name>A0A448XRX8_9PLAT</name>
<evidence type="ECO:0000313" key="2">
    <source>
        <dbReference type="Proteomes" id="UP000784294"/>
    </source>
</evidence>
<reference evidence="1" key="1">
    <citation type="submission" date="2018-11" db="EMBL/GenBank/DDBJ databases">
        <authorList>
            <consortium name="Pathogen Informatics"/>
        </authorList>
    </citation>
    <scope>NUCLEOTIDE SEQUENCE</scope>
</reference>
<gene>
    <name evidence="1" type="ORF">PXEA_LOCUS36858</name>
</gene>
<sequence>MKQAQFLHRILNSDEKADLKTNQPRNTVAVMSTIELGPNWRKTLPEKPRIPNSIPETRSAYAQQSLEANRYSQMSGTTDYKSRLACECQFRLDCIQGLRCLESQQANFPPAKDLRGGHKRGLQIFTSAIVYTPDLPVSVDFLALFVTLLRKARYPENSGKCNSAMGKALGAYEGVGFGQIVFEGIGFETT</sequence>
<feature type="non-terminal residue" evidence="1">
    <location>
        <position position="1"/>
    </location>
</feature>
<proteinExistence type="predicted"/>
<accession>A0A448XRX8</accession>
<dbReference type="EMBL" id="CAAALY010281230">
    <property type="protein sequence ID" value="VEL43418.1"/>
    <property type="molecule type" value="Genomic_DNA"/>
</dbReference>
<organism evidence="1 2">
    <name type="scientific">Protopolystoma xenopodis</name>
    <dbReference type="NCBI Taxonomy" id="117903"/>
    <lineage>
        <taxon>Eukaryota</taxon>
        <taxon>Metazoa</taxon>
        <taxon>Spiralia</taxon>
        <taxon>Lophotrochozoa</taxon>
        <taxon>Platyhelminthes</taxon>
        <taxon>Monogenea</taxon>
        <taxon>Polyopisthocotylea</taxon>
        <taxon>Polystomatidea</taxon>
        <taxon>Polystomatidae</taxon>
        <taxon>Protopolystoma</taxon>
    </lineage>
</organism>
<evidence type="ECO:0000313" key="1">
    <source>
        <dbReference type="EMBL" id="VEL43418.1"/>
    </source>
</evidence>